<dbReference type="EMBL" id="BGPR01143764">
    <property type="protein sequence ID" value="GBN72887.1"/>
    <property type="molecule type" value="Genomic_DNA"/>
</dbReference>
<name>A0A4Y2RAU4_ARAVE</name>
<evidence type="ECO:0000313" key="2">
    <source>
        <dbReference type="EMBL" id="GBN72887.1"/>
    </source>
</evidence>
<gene>
    <name evidence="2" type="ORF">AVEN_151906_1</name>
</gene>
<protein>
    <submittedName>
        <fullName evidence="2">Uncharacterized protein</fullName>
    </submittedName>
</protein>
<dbReference type="Proteomes" id="UP000499080">
    <property type="component" value="Unassembled WGS sequence"/>
</dbReference>
<evidence type="ECO:0000313" key="3">
    <source>
        <dbReference type="Proteomes" id="UP000499080"/>
    </source>
</evidence>
<reference evidence="2 3" key="1">
    <citation type="journal article" date="2019" name="Sci. Rep.">
        <title>Orb-weaving spider Araneus ventricosus genome elucidates the spidroin gene catalogue.</title>
        <authorList>
            <person name="Kono N."/>
            <person name="Nakamura H."/>
            <person name="Ohtoshi R."/>
            <person name="Moran D.A.P."/>
            <person name="Shinohara A."/>
            <person name="Yoshida Y."/>
            <person name="Fujiwara M."/>
            <person name="Mori M."/>
            <person name="Tomita M."/>
            <person name="Arakawa K."/>
        </authorList>
    </citation>
    <scope>NUCLEOTIDE SEQUENCE [LARGE SCALE GENOMIC DNA]</scope>
</reference>
<keyword evidence="3" id="KW-1185">Reference proteome</keyword>
<keyword evidence="1" id="KW-0732">Signal</keyword>
<evidence type="ECO:0000256" key="1">
    <source>
        <dbReference type="SAM" id="SignalP"/>
    </source>
</evidence>
<dbReference type="AlphaFoldDB" id="A0A4Y2RAU4"/>
<feature type="signal peptide" evidence="1">
    <location>
        <begin position="1"/>
        <end position="31"/>
    </location>
</feature>
<sequence length="84" mass="9271">VEESGKMFPSKLPLLLLGFLVAGTALTSIRAMPIEEYDYPINGIENEIFEEEISADKNGIVDGNNSIESVRKYLIIFMTGSKSD</sequence>
<proteinExistence type="predicted"/>
<feature type="non-terminal residue" evidence="2">
    <location>
        <position position="1"/>
    </location>
</feature>
<feature type="chain" id="PRO_5021454280" evidence="1">
    <location>
        <begin position="32"/>
        <end position="84"/>
    </location>
</feature>
<organism evidence="2 3">
    <name type="scientific">Araneus ventricosus</name>
    <name type="common">Orbweaver spider</name>
    <name type="synonym">Epeira ventricosa</name>
    <dbReference type="NCBI Taxonomy" id="182803"/>
    <lineage>
        <taxon>Eukaryota</taxon>
        <taxon>Metazoa</taxon>
        <taxon>Ecdysozoa</taxon>
        <taxon>Arthropoda</taxon>
        <taxon>Chelicerata</taxon>
        <taxon>Arachnida</taxon>
        <taxon>Araneae</taxon>
        <taxon>Araneomorphae</taxon>
        <taxon>Entelegynae</taxon>
        <taxon>Araneoidea</taxon>
        <taxon>Araneidae</taxon>
        <taxon>Araneus</taxon>
    </lineage>
</organism>
<accession>A0A4Y2RAU4</accession>
<comment type="caution">
    <text evidence="2">The sequence shown here is derived from an EMBL/GenBank/DDBJ whole genome shotgun (WGS) entry which is preliminary data.</text>
</comment>